<dbReference type="Proteomes" id="UP001500131">
    <property type="component" value="Unassembled WGS sequence"/>
</dbReference>
<dbReference type="GO" id="GO:0016887">
    <property type="term" value="F:ATP hydrolysis activity"/>
    <property type="evidence" value="ECO:0007669"/>
    <property type="project" value="InterPro"/>
</dbReference>
<feature type="transmembrane region" description="Helical" evidence="9">
    <location>
        <begin position="1259"/>
        <end position="1283"/>
    </location>
</feature>
<comment type="subcellular location">
    <subcellularLocation>
        <location evidence="1">Membrane</location>
        <topology evidence="1">Multi-pass membrane protein</topology>
    </subcellularLocation>
</comment>
<feature type="domain" description="ABC transporter" evidence="10">
    <location>
        <begin position="640"/>
        <end position="873"/>
    </location>
</feature>
<sequence length="1765" mass="197977">MNWKSPSSSTSGSSSCDGDDSYYCGELTKGGSFLDQLLAILYRTYRQTLRTKAILFMEMFLPLMFIVITLVLWAVWLPFQGPSRQFIDYMPSVSSSALLHKQLACFNSTEGGPIPGLCDCSWLTMLSNSTVLCDGNYDTIPYRNLCYVDLPFDFSHTKVNGYPVGNITGASKLVQVWINSYNTTLFVIPTLDEVIIFHWLARIGRSTTKANGNLLSASIAAGLMPNSKQSSVLCSGALYFVGNAAQVNPLLDYFRQMSVLFDKVYGGTYATAAEAEATVRATEWNWAIIELNGFDANAFDVSIRMNSTALPTFDAPYDKSYGGGFYSSRADLYAVAGFLSIQQIITEYYLKLVVGNATIGPDLPVDHYLAVAGYPFFITQPLLTTASILLPLIFVMAYLYPVSQFTKRIVLEKELRIREAMQIMGLGNTPIYISWYIAFFLPNFLVTIVSLIVIRLTYITITNSLILFLVYYLYLITCVPLAGFFSAFFSKARLASLLTPLIYFVFAMPAFAIQSANTAIIAVFCIFPPTAYAVTMLGIINHEIAGGFSNASWHDALDIPPVYLAITMMAVDFLFFNLLMLYLDNVMPKEWGTPRHPLFFIMDPVRWCFNSKPQRLEGGADGRAENGVFEEIDDREDDAVILNGLQKKYSRGGRTFVAVNNLYWGMREGEISVLLGHNGAGKTTVLNMMTGMAEPDAGDCYIYGSSVRTQLHRVRQQIGYCPQHNILWPELTCRDHLEFFGRIKGLRGWELENAVCRMLYETDLLEKMDQPAKSLSGGQKRKLSVSIAFVTCSRLIFLDEPTAGMDVGARRYTWELLRRMSEAHTIMLTTHYMDEADLLGHKIGIMSQGCLKCSGSSLFLKSRLGLGYSITMSLRDDASLDLIAKLVKSSVGGAHELGVSGCEVMYRLPNECVEQFPAFLDRLEALQDNIGVRGYSLSATTLEEIFLRLSNEDMERLRRDDPLLQMPPEVIAAQEDLIWNCEVVEGRRAMLWSQFKAMMTKRLWNGMRDRKMQFFQIVCPVICVLTAMLLSLISLSGPDSITLNKEIYPGEVVVEMNGCEELLGPNASFDNFTVRHQHYMNARNVSVYMVDTFLSQPTLRVEGLVCRDPDWANVVKVQNNVIHILNSSTYHQGPISVNSVYQALYKKYTGKGARFKLVAGTMPRTKNEKVTQDALKTILMGAIIMIPFTFLPSNVVAWVVKERECKARHLQNVSGLSFYIYWLTNFLFDIVAYIISMCLILIIFACFSRDEYVANDRIGAVFVLFFMYGLSSTTTGYMCSFFFDEHSNAQTIVMAVSFVAGFLLVMIVYIMSLLTPTMRVAKTVKWITRAVPSFAIGEGIINMAMLKQQQTALEDLTAWSMDTIGWACVYMAVEFPVFFAITLFIDHPRRRMWGQRNSYDVDAAPQMVSEEDSDVEKVREEVYQQEAEGVNDDMVRVVDLRKVYANGKVAVRNVTFSVVPGEVFGFLGTNGAGKTTTISMLCQEFIPTSGSAYVCGYDIVSESEQALQCIGYCPQFDATLDLLTVEEHLHLYAGVRGIRYEDRDGVVDALLRMCELSTYRHTLSSELSGGNRRKLSVAISLIGGPSVVFLDEPSAGMDPVARRGLWNTIEKVADNSSIVLTTHHLEEVEALAHRVAIMVDGTLRCLGDKTHLKKKFGTGFEMSIRVHSDDDMSDVHVWVKEMFPGATMNEWKGQRFVYTLPSNVALSQVFRLLQQNKERLNMTDYSVSQTSIEQVFLRISGELEEATAFRFTLEDTLALRGKKRS</sequence>
<organism evidence="11 12">
    <name type="scientific">Leishmania lindenbergi</name>
    <dbReference type="NCBI Taxonomy" id="651832"/>
    <lineage>
        <taxon>Eukaryota</taxon>
        <taxon>Discoba</taxon>
        <taxon>Euglenozoa</taxon>
        <taxon>Kinetoplastea</taxon>
        <taxon>Metakinetoplastina</taxon>
        <taxon>Trypanosomatida</taxon>
        <taxon>Trypanosomatidae</taxon>
        <taxon>Leishmaniinae</taxon>
        <taxon>Leishmania</taxon>
    </lineage>
</organism>
<dbReference type="PROSITE" id="PS51257">
    <property type="entry name" value="PROKAR_LIPOPROTEIN"/>
    <property type="match status" value="1"/>
</dbReference>
<evidence type="ECO:0000313" key="11">
    <source>
        <dbReference type="EMBL" id="KAL0510764.1"/>
    </source>
</evidence>
<keyword evidence="12" id="KW-1185">Reference proteome</keyword>
<dbReference type="GO" id="GO:0005319">
    <property type="term" value="F:lipid transporter activity"/>
    <property type="evidence" value="ECO:0007669"/>
    <property type="project" value="TreeGrafter"/>
</dbReference>
<dbReference type="Pfam" id="PF12698">
    <property type="entry name" value="ABC2_membrane_3"/>
    <property type="match status" value="2"/>
</dbReference>
<dbReference type="PANTHER" id="PTHR19229:SF262">
    <property type="entry name" value="TRANSPORTER, PUTATIVE-RELATED"/>
    <property type="match status" value="1"/>
</dbReference>
<keyword evidence="3 9" id="KW-0812">Transmembrane</keyword>
<dbReference type="InterPro" id="IPR017871">
    <property type="entry name" value="ABC_transporter-like_CS"/>
</dbReference>
<evidence type="ECO:0000256" key="8">
    <source>
        <dbReference type="ARBA" id="ARBA00023136"/>
    </source>
</evidence>
<gene>
    <name evidence="11" type="ORF">Q4I31_001816</name>
</gene>
<feature type="transmembrane region" description="Helical" evidence="9">
    <location>
        <begin position="382"/>
        <end position="400"/>
    </location>
</feature>
<evidence type="ECO:0000256" key="6">
    <source>
        <dbReference type="ARBA" id="ARBA00022840"/>
    </source>
</evidence>
<dbReference type="Pfam" id="PF23321">
    <property type="entry name" value="R1_ABCA1"/>
    <property type="match status" value="1"/>
</dbReference>
<protein>
    <submittedName>
        <fullName evidence="11">ABC-2 family transporter protein/ABC transporter</fullName>
    </submittedName>
</protein>
<feature type="transmembrane region" description="Helical" evidence="9">
    <location>
        <begin position="1364"/>
        <end position="1385"/>
    </location>
</feature>
<evidence type="ECO:0000256" key="7">
    <source>
        <dbReference type="ARBA" id="ARBA00022989"/>
    </source>
</evidence>
<dbReference type="SMART" id="SM00382">
    <property type="entry name" value="AAA"/>
    <property type="match status" value="2"/>
</dbReference>
<dbReference type="InterPro" id="IPR056264">
    <property type="entry name" value="R2_ABCA1-4-like"/>
</dbReference>
<feature type="domain" description="ABC transporter" evidence="10">
    <location>
        <begin position="1435"/>
        <end position="1665"/>
    </location>
</feature>
<accession>A0AAW3ASE9</accession>
<dbReference type="InterPro" id="IPR003439">
    <property type="entry name" value="ABC_transporter-like_ATP-bd"/>
</dbReference>
<dbReference type="GO" id="GO:0016020">
    <property type="term" value="C:membrane"/>
    <property type="evidence" value="ECO:0007669"/>
    <property type="project" value="UniProtKB-SubCell"/>
</dbReference>
<dbReference type="CDD" id="cd03263">
    <property type="entry name" value="ABC_subfamily_A"/>
    <property type="match status" value="2"/>
</dbReference>
<dbReference type="GO" id="GO:0005524">
    <property type="term" value="F:ATP binding"/>
    <property type="evidence" value="ECO:0007669"/>
    <property type="project" value="UniProtKB-KW"/>
</dbReference>
<keyword evidence="4" id="KW-0677">Repeat</keyword>
<feature type="transmembrane region" description="Helical" evidence="9">
    <location>
        <begin position="494"/>
        <end position="513"/>
    </location>
</feature>
<dbReference type="InterPro" id="IPR026082">
    <property type="entry name" value="ABCA"/>
</dbReference>
<dbReference type="Pfam" id="PF00005">
    <property type="entry name" value="ABC_tran"/>
    <property type="match status" value="2"/>
</dbReference>
<keyword evidence="5" id="KW-0547">Nucleotide-binding</keyword>
<keyword evidence="7 9" id="KW-1133">Transmembrane helix</keyword>
<evidence type="ECO:0000259" key="10">
    <source>
        <dbReference type="PROSITE" id="PS50893"/>
    </source>
</evidence>
<dbReference type="FunFam" id="3.40.50.300:FF:000298">
    <property type="entry name" value="ATP-binding cassette sub-family A member 12"/>
    <property type="match status" value="1"/>
</dbReference>
<feature type="transmembrane region" description="Helical" evidence="9">
    <location>
        <begin position="1326"/>
        <end position="1344"/>
    </location>
</feature>
<feature type="transmembrane region" description="Helical" evidence="9">
    <location>
        <begin position="1289"/>
        <end position="1314"/>
    </location>
</feature>
<dbReference type="FunFam" id="3.40.50.300:FF:001592">
    <property type="entry name" value="ATP-binding cassette protein subfamily A, member 6"/>
    <property type="match status" value="1"/>
</dbReference>
<evidence type="ECO:0000256" key="2">
    <source>
        <dbReference type="ARBA" id="ARBA00022448"/>
    </source>
</evidence>
<feature type="transmembrane region" description="Helical" evidence="9">
    <location>
        <begin position="53"/>
        <end position="76"/>
    </location>
</feature>
<name>A0AAW3ASE9_9TRYP</name>
<keyword evidence="2" id="KW-0813">Transport</keyword>
<evidence type="ECO:0000256" key="1">
    <source>
        <dbReference type="ARBA" id="ARBA00004141"/>
    </source>
</evidence>
<evidence type="ECO:0000256" key="9">
    <source>
        <dbReference type="SAM" id="Phobius"/>
    </source>
</evidence>
<feature type="transmembrane region" description="Helical" evidence="9">
    <location>
        <begin position="561"/>
        <end position="583"/>
    </location>
</feature>
<evidence type="ECO:0000256" key="3">
    <source>
        <dbReference type="ARBA" id="ARBA00022692"/>
    </source>
</evidence>
<proteinExistence type="predicted"/>
<evidence type="ECO:0000256" key="5">
    <source>
        <dbReference type="ARBA" id="ARBA00022741"/>
    </source>
</evidence>
<dbReference type="SUPFAM" id="SSF52540">
    <property type="entry name" value="P-loop containing nucleoside triphosphate hydrolases"/>
    <property type="match status" value="2"/>
</dbReference>
<comment type="caution">
    <text evidence="11">The sequence shown here is derived from an EMBL/GenBank/DDBJ whole genome shotgun (WGS) entry which is preliminary data.</text>
</comment>
<keyword evidence="8 9" id="KW-0472">Membrane</keyword>
<evidence type="ECO:0000256" key="4">
    <source>
        <dbReference type="ARBA" id="ARBA00022737"/>
    </source>
</evidence>
<dbReference type="InterPro" id="IPR027417">
    <property type="entry name" value="P-loop_NTPase"/>
</dbReference>
<dbReference type="InterPro" id="IPR003593">
    <property type="entry name" value="AAA+_ATPase"/>
</dbReference>
<dbReference type="PROSITE" id="PS50893">
    <property type="entry name" value="ABC_TRANSPORTER_2"/>
    <property type="match status" value="2"/>
</dbReference>
<feature type="transmembrane region" description="Helical" evidence="9">
    <location>
        <begin position="431"/>
        <end position="454"/>
    </location>
</feature>
<dbReference type="EMBL" id="JBAMZK010000012">
    <property type="protein sequence ID" value="KAL0510764.1"/>
    <property type="molecule type" value="Genomic_DNA"/>
</dbReference>
<reference evidence="11 12" key="1">
    <citation type="submission" date="2024-02" db="EMBL/GenBank/DDBJ databases">
        <title>FIRST GENOME SEQUENCES OF Leishmania (Viannia) shawi, Leishmania (Viannia) lindenbergi AND Leishmania (Viannia) utingensis.</title>
        <authorList>
            <person name="Resadore F."/>
            <person name="Custodio M.G.F."/>
            <person name="Boite M.C."/>
            <person name="Cupolillo E."/>
            <person name="Ferreira G.E.M."/>
        </authorList>
    </citation>
    <scope>NUCLEOTIDE SEQUENCE [LARGE SCALE GENOMIC DNA]</scope>
    <source>
        <strain evidence="11 12">MHOM/BR/1966/M15733</strain>
    </source>
</reference>
<feature type="transmembrane region" description="Helical" evidence="9">
    <location>
        <begin position="466"/>
        <end position="487"/>
    </location>
</feature>
<keyword evidence="6" id="KW-0067">ATP-binding</keyword>
<feature type="transmembrane region" description="Helical" evidence="9">
    <location>
        <begin position="1178"/>
        <end position="1200"/>
    </location>
</feature>
<dbReference type="PANTHER" id="PTHR19229">
    <property type="entry name" value="ATP-BINDING CASSETTE TRANSPORTER SUBFAMILY A ABCA"/>
    <property type="match status" value="1"/>
</dbReference>
<dbReference type="Gene3D" id="3.40.50.300">
    <property type="entry name" value="P-loop containing nucleotide triphosphate hydrolases"/>
    <property type="match status" value="2"/>
</dbReference>
<feature type="transmembrane region" description="Helical" evidence="9">
    <location>
        <begin position="1014"/>
        <end position="1035"/>
    </location>
</feature>
<dbReference type="GO" id="GO:0140359">
    <property type="term" value="F:ABC-type transporter activity"/>
    <property type="evidence" value="ECO:0007669"/>
    <property type="project" value="InterPro"/>
</dbReference>
<dbReference type="InterPro" id="IPR013525">
    <property type="entry name" value="ABC2_TM"/>
</dbReference>
<evidence type="ECO:0000313" key="12">
    <source>
        <dbReference type="Proteomes" id="UP001500131"/>
    </source>
</evidence>
<feature type="transmembrane region" description="Helical" evidence="9">
    <location>
        <begin position="1220"/>
        <end position="1247"/>
    </location>
</feature>
<dbReference type="PROSITE" id="PS00211">
    <property type="entry name" value="ABC_TRANSPORTER_1"/>
    <property type="match status" value="2"/>
</dbReference>
<feature type="transmembrane region" description="Helical" evidence="9">
    <location>
        <begin position="519"/>
        <end position="540"/>
    </location>
</feature>